<dbReference type="Gene3D" id="1.20.940.10">
    <property type="entry name" value="Functional domain of the splicing factor Prp18"/>
    <property type="match status" value="1"/>
</dbReference>
<comment type="similarity">
    <text evidence="2">Belongs to the PRP18 family.</text>
</comment>
<feature type="region of interest" description="Disordered" evidence="8">
    <location>
        <begin position="154"/>
        <end position="207"/>
    </location>
</feature>
<feature type="region of interest" description="Disordered" evidence="8">
    <location>
        <begin position="1"/>
        <end position="29"/>
    </location>
</feature>
<evidence type="ECO:0000256" key="5">
    <source>
        <dbReference type="ARBA" id="ARBA00022728"/>
    </source>
</evidence>
<dbReference type="EMBL" id="HBGS01010202">
    <property type="protein sequence ID" value="CAD9385715.1"/>
    <property type="molecule type" value="Transcribed_RNA"/>
</dbReference>
<dbReference type="PANTHER" id="PTHR13007">
    <property type="entry name" value="PRE-MRNA SPLICING FACTOR-RELATED"/>
    <property type="match status" value="1"/>
</dbReference>
<gene>
    <name evidence="10" type="ORF">DSPE1174_LOCUS5379</name>
    <name evidence="11" type="ORF">DSPE1174_LOCUS5380</name>
</gene>
<evidence type="ECO:0000256" key="8">
    <source>
        <dbReference type="SAM" id="MobiDB-lite"/>
    </source>
</evidence>
<protein>
    <recommendedName>
        <fullName evidence="3">Pre-mRNA-splicing factor 18</fullName>
    </recommendedName>
</protein>
<proteinExistence type="inferred from homology"/>
<dbReference type="GO" id="GO:0000350">
    <property type="term" value="P:generation of catalytic spliceosome for second transesterification step"/>
    <property type="evidence" value="ECO:0007669"/>
    <property type="project" value="TreeGrafter"/>
</dbReference>
<feature type="compositionally biased region" description="Basic and acidic residues" evidence="8">
    <location>
        <begin position="42"/>
        <end position="70"/>
    </location>
</feature>
<keyword evidence="4" id="KW-0507">mRNA processing</keyword>
<comment type="subcellular location">
    <subcellularLocation>
        <location evidence="1">Nucleus</location>
    </subcellularLocation>
</comment>
<keyword evidence="7" id="KW-0539">Nucleus</keyword>
<dbReference type="SUPFAM" id="SSF158230">
    <property type="entry name" value="PRP4-like"/>
    <property type="match status" value="1"/>
</dbReference>
<sequence>MDALKAEIERKRKRKEELLPHLASDTGPKKFFRRCDLEAAEQRERETKRQDFEKTRALNVRQHDENRRGGAELNEQLLRRKGQSTSRSNLGDPAASAQDNGRDDPPLMDLPIDEVKIRLRDMNQVVTYFGETDAERLARLRKIEVEGVDQENDFAISGGHDTRNVFLDQDSRSNALDDDDDDDDDDDTPKASSKSGKRAPNFTSGMDGKALSTELALIDETPKKKPNKQERVALEEKERAATKEQQVVNDHRLIKDYFKGLTRSWEMDLNARSEQVKRTAQGKIETKTQKQCKDYIRPLFKLCKKKTVPADILFNLKKIMECCQKGEFVMANDAYIQTAIGNSAWPIGITLVGIHQRSAHDGLQVGKVAHVMNNEMQRKYLQSVKRLIAYEQKRRPDVAPSKKVN</sequence>
<accession>A0A6U3R6S4</accession>
<feature type="compositionally biased region" description="Basic and acidic residues" evidence="8">
    <location>
        <begin position="1"/>
        <end position="19"/>
    </location>
</feature>
<evidence type="ECO:0000256" key="6">
    <source>
        <dbReference type="ARBA" id="ARBA00023187"/>
    </source>
</evidence>
<dbReference type="InterPro" id="IPR004098">
    <property type="entry name" value="Prp18"/>
</dbReference>
<dbReference type="AlphaFoldDB" id="A0A6U3R6S4"/>
<evidence type="ECO:0000256" key="3">
    <source>
        <dbReference type="ARBA" id="ARBA00018242"/>
    </source>
</evidence>
<dbReference type="GO" id="GO:0046540">
    <property type="term" value="C:U4/U6 x U5 tri-snRNP complex"/>
    <property type="evidence" value="ECO:0007669"/>
    <property type="project" value="TreeGrafter"/>
</dbReference>
<dbReference type="InterPro" id="IPR036285">
    <property type="entry name" value="PRP4-like_sf"/>
</dbReference>
<dbReference type="SMART" id="SM00500">
    <property type="entry name" value="SFM"/>
    <property type="match status" value="1"/>
</dbReference>
<dbReference type="Gene3D" id="4.10.280.110">
    <property type="entry name" value="Pre-mRNA processing factor 4 domain"/>
    <property type="match status" value="1"/>
</dbReference>
<dbReference type="PANTHER" id="PTHR13007:SF19">
    <property type="entry name" value="PRE-MRNA-SPLICING FACTOR 18"/>
    <property type="match status" value="1"/>
</dbReference>
<name>A0A6U3R6S4_9STRA</name>
<feature type="region of interest" description="Disordered" evidence="8">
    <location>
        <begin position="42"/>
        <end position="109"/>
    </location>
</feature>
<evidence type="ECO:0000256" key="1">
    <source>
        <dbReference type="ARBA" id="ARBA00004123"/>
    </source>
</evidence>
<dbReference type="Pfam" id="PF02840">
    <property type="entry name" value="Prp18"/>
    <property type="match status" value="1"/>
</dbReference>
<keyword evidence="6" id="KW-0508">mRNA splicing</keyword>
<dbReference type="GO" id="GO:0005682">
    <property type="term" value="C:U5 snRNP"/>
    <property type="evidence" value="ECO:0007669"/>
    <property type="project" value="TreeGrafter"/>
</dbReference>
<evidence type="ECO:0000313" key="11">
    <source>
        <dbReference type="EMBL" id="CAD9385715.1"/>
    </source>
</evidence>
<dbReference type="InterPro" id="IPR014906">
    <property type="entry name" value="PRP4-like"/>
</dbReference>
<feature type="domain" description="Pre-mRNA processing factor 4 (PRP4)-like" evidence="9">
    <location>
        <begin position="110"/>
        <end position="152"/>
    </location>
</feature>
<organism evidence="10">
    <name type="scientific">Octactis speculum</name>
    <dbReference type="NCBI Taxonomy" id="3111310"/>
    <lineage>
        <taxon>Eukaryota</taxon>
        <taxon>Sar</taxon>
        <taxon>Stramenopiles</taxon>
        <taxon>Ochrophyta</taxon>
        <taxon>Dictyochophyceae</taxon>
        <taxon>Dictyochales</taxon>
        <taxon>Dictyochaceae</taxon>
        <taxon>Octactis</taxon>
    </lineage>
</organism>
<dbReference type="InterPro" id="IPR039979">
    <property type="entry name" value="PRPF18"/>
</dbReference>
<dbReference type="GO" id="GO:0071021">
    <property type="term" value="C:U2-type post-spliceosomal complex"/>
    <property type="evidence" value="ECO:0007669"/>
    <property type="project" value="TreeGrafter"/>
</dbReference>
<reference evidence="10" key="1">
    <citation type="submission" date="2021-01" db="EMBL/GenBank/DDBJ databases">
        <authorList>
            <person name="Corre E."/>
            <person name="Pelletier E."/>
            <person name="Niang G."/>
            <person name="Scheremetjew M."/>
            <person name="Finn R."/>
            <person name="Kale V."/>
            <person name="Holt S."/>
            <person name="Cochrane G."/>
            <person name="Meng A."/>
            <person name="Brown T."/>
            <person name="Cohen L."/>
        </authorList>
    </citation>
    <scope>NUCLEOTIDE SEQUENCE</scope>
    <source>
        <strain evidence="10">CCMP1381</strain>
    </source>
</reference>
<evidence type="ECO:0000313" key="10">
    <source>
        <dbReference type="EMBL" id="CAD9385710.1"/>
    </source>
</evidence>
<evidence type="ECO:0000256" key="2">
    <source>
        <dbReference type="ARBA" id="ARBA00008137"/>
    </source>
</evidence>
<keyword evidence="5" id="KW-0747">Spliceosome</keyword>
<evidence type="ECO:0000259" key="9">
    <source>
        <dbReference type="SMART" id="SM00500"/>
    </source>
</evidence>
<dbReference type="SUPFAM" id="SSF47938">
    <property type="entry name" value="Functional domain of the splicing factor Prp18"/>
    <property type="match status" value="1"/>
</dbReference>
<evidence type="ECO:0000256" key="7">
    <source>
        <dbReference type="ARBA" id="ARBA00023242"/>
    </source>
</evidence>
<dbReference type="EMBL" id="HBGS01010201">
    <property type="protein sequence ID" value="CAD9385710.1"/>
    <property type="molecule type" value="Transcribed_RNA"/>
</dbReference>
<evidence type="ECO:0000256" key="4">
    <source>
        <dbReference type="ARBA" id="ARBA00022664"/>
    </source>
</evidence>
<feature type="compositionally biased region" description="Acidic residues" evidence="8">
    <location>
        <begin position="176"/>
        <end position="187"/>
    </location>
</feature>
<dbReference type="Pfam" id="PF08799">
    <property type="entry name" value="PRP4"/>
    <property type="match status" value="1"/>
</dbReference>